<proteinExistence type="predicted"/>
<organism evidence="2 3">
    <name type="scientific">Colletotrichum kahawae</name>
    <name type="common">Coffee berry disease fungus</name>
    <dbReference type="NCBI Taxonomy" id="34407"/>
    <lineage>
        <taxon>Eukaryota</taxon>
        <taxon>Fungi</taxon>
        <taxon>Dikarya</taxon>
        <taxon>Ascomycota</taxon>
        <taxon>Pezizomycotina</taxon>
        <taxon>Sordariomycetes</taxon>
        <taxon>Hypocreomycetidae</taxon>
        <taxon>Glomerellales</taxon>
        <taxon>Glomerellaceae</taxon>
        <taxon>Colletotrichum</taxon>
        <taxon>Colletotrichum gloeosporioides species complex</taxon>
    </lineage>
</organism>
<dbReference type="AlphaFoldDB" id="A0AAE0D123"/>
<protein>
    <submittedName>
        <fullName evidence="2">Uncharacterized protein</fullName>
    </submittedName>
</protein>
<evidence type="ECO:0000313" key="2">
    <source>
        <dbReference type="EMBL" id="KAK2735934.1"/>
    </source>
</evidence>
<keyword evidence="1" id="KW-0472">Membrane</keyword>
<evidence type="ECO:0000313" key="3">
    <source>
        <dbReference type="Proteomes" id="UP001281614"/>
    </source>
</evidence>
<keyword evidence="3" id="KW-1185">Reference proteome</keyword>
<keyword evidence="1" id="KW-0812">Transmembrane</keyword>
<comment type="caution">
    <text evidence="2">The sequence shown here is derived from an EMBL/GenBank/DDBJ whole genome shotgun (WGS) entry which is preliminary data.</text>
</comment>
<evidence type="ECO:0000256" key="1">
    <source>
        <dbReference type="SAM" id="Phobius"/>
    </source>
</evidence>
<gene>
    <name evidence="2" type="ORF">CKAH01_18929</name>
</gene>
<dbReference type="Proteomes" id="UP001281614">
    <property type="component" value="Unassembled WGS sequence"/>
</dbReference>
<keyword evidence="1" id="KW-1133">Transmembrane helix</keyword>
<name>A0AAE0D123_COLKA</name>
<accession>A0AAE0D123</accession>
<feature type="transmembrane region" description="Helical" evidence="1">
    <location>
        <begin position="699"/>
        <end position="720"/>
    </location>
</feature>
<sequence>MPPDNYFSNASVPLTPLSPEWDDVQKTEQRVLIASHPSLPSTPAAKDPTAEKPNPRVLLARRLWDKTWLIHFAAVAFTGAVVQFTFREFYWFDEDSWDSAWLSHIARQDVTINVLQFVAKVHEILIVASVSAMVMHACRRMLVGDGIPFGFLTGAYQVSSAEWLFSKNYIWAAKKRRPDTSSRHYISTRKHVAMGLAALCICVYCNTVGPSSAIVVIPELGWWEVKSSLHDSVGVSYVMTSLGRFFPLALTDESIPSGCNYTTSVNGTWCPQSGYDELEMWAKTVSGGGPFSPMDITQADSGVRRQVSSSTMWREVKNEAAGEDNARLLSVATTPHSSLTELSGAFWSYVEAHEIAGVERIGRPQLYPKEEVYSPLVQVQCKIFAYTDTQSASVGDEVVKPFFDTSEMRNFTALAREEEASYQKRTWPVPEQFWNYARDHGSLKRTNFTWVDAAAIFPDESPSLASVLEAPMVLCRGADHCAQDSLIIPCMMDVRWAGVEVSLDPNKDRLLQHNLSDLSKTFKDKWDDPKIHKWEALHSLSGQNVPISMEWANLLNEPTNDTRSGSGNVILNTTAMASLFEKFAYSSESLNRNFTAPLFRQDTPFPEMVDSVGRTVARVISHTLVDGMSRVTYWNDLRLVREDYNNGTFSAVDLTNIAGGLIAKPQNTNTTMLANWTTFHWKLRRYGYGFGFASRTTQFGVVILLAHVAMVLVYTLYILLFRFSKRGWSSTAWGGLDEMLLLAITSRPTKTTRFAGTGISSNRMFEARARVRERDDDEVELIVDDESEDGHKLQRGKKYL</sequence>
<dbReference type="EMBL" id="VYYT01000434">
    <property type="protein sequence ID" value="KAK2735934.1"/>
    <property type="molecule type" value="Genomic_DNA"/>
</dbReference>
<reference evidence="2" key="1">
    <citation type="submission" date="2023-02" db="EMBL/GenBank/DDBJ databases">
        <title>Colletotrichum kahawae CIFC_Que2 genome sequencing and assembly.</title>
        <authorList>
            <person name="Baroncelli R."/>
        </authorList>
    </citation>
    <scope>NUCLEOTIDE SEQUENCE</scope>
    <source>
        <strain evidence="2">CIFC_Que2</strain>
    </source>
</reference>